<keyword evidence="3" id="KW-1185">Reference proteome</keyword>
<dbReference type="Proteomes" id="UP001152798">
    <property type="component" value="Chromosome 1"/>
</dbReference>
<proteinExistence type="predicted"/>
<evidence type="ECO:0000313" key="3">
    <source>
        <dbReference type="Proteomes" id="UP001152798"/>
    </source>
</evidence>
<accession>A0A9P0E2X1</accession>
<feature type="region of interest" description="Disordered" evidence="1">
    <location>
        <begin position="80"/>
        <end position="104"/>
    </location>
</feature>
<dbReference type="EMBL" id="OV725077">
    <property type="protein sequence ID" value="CAH1388823.1"/>
    <property type="molecule type" value="Genomic_DNA"/>
</dbReference>
<sequence>MIPTQSMSNEIIHPTLQSIRSAIALEVSIACAISYAHTSLSAHISTMSSSFQNSSAFLIGRFAQLLGIFVGWRFKPQQGMNSCDSLGSQKRDRSVSLKPLGKAR</sequence>
<gene>
    <name evidence="2" type="ORF">NEZAVI_LOCUS356</name>
</gene>
<organism evidence="2 3">
    <name type="scientific">Nezara viridula</name>
    <name type="common">Southern green stink bug</name>
    <name type="synonym">Cimex viridulus</name>
    <dbReference type="NCBI Taxonomy" id="85310"/>
    <lineage>
        <taxon>Eukaryota</taxon>
        <taxon>Metazoa</taxon>
        <taxon>Ecdysozoa</taxon>
        <taxon>Arthropoda</taxon>
        <taxon>Hexapoda</taxon>
        <taxon>Insecta</taxon>
        <taxon>Pterygota</taxon>
        <taxon>Neoptera</taxon>
        <taxon>Paraneoptera</taxon>
        <taxon>Hemiptera</taxon>
        <taxon>Heteroptera</taxon>
        <taxon>Panheteroptera</taxon>
        <taxon>Pentatomomorpha</taxon>
        <taxon>Pentatomoidea</taxon>
        <taxon>Pentatomidae</taxon>
        <taxon>Pentatominae</taxon>
        <taxon>Nezara</taxon>
    </lineage>
</organism>
<name>A0A9P0E2X1_NEZVI</name>
<reference evidence="2" key="1">
    <citation type="submission" date="2022-01" db="EMBL/GenBank/DDBJ databases">
        <authorList>
            <person name="King R."/>
        </authorList>
    </citation>
    <scope>NUCLEOTIDE SEQUENCE</scope>
</reference>
<evidence type="ECO:0000256" key="1">
    <source>
        <dbReference type="SAM" id="MobiDB-lite"/>
    </source>
</evidence>
<evidence type="ECO:0000313" key="2">
    <source>
        <dbReference type="EMBL" id="CAH1388823.1"/>
    </source>
</evidence>
<dbReference type="AlphaFoldDB" id="A0A9P0E2X1"/>
<protein>
    <submittedName>
        <fullName evidence="2">Uncharacterized protein</fullName>
    </submittedName>
</protein>